<evidence type="ECO:0000313" key="4">
    <source>
        <dbReference type="Proteomes" id="UP001179361"/>
    </source>
</evidence>
<organism evidence="3 4">
    <name type="scientific">Massilia phyllostachyos</name>
    <dbReference type="NCBI Taxonomy" id="2898585"/>
    <lineage>
        <taxon>Bacteria</taxon>
        <taxon>Pseudomonadati</taxon>
        <taxon>Pseudomonadota</taxon>
        <taxon>Betaproteobacteria</taxon>
        <taxon>Burkholderiales</taxon>
        <taxon>Oxalobacteraceae</taxon>
        <taxon>Telluria group</taxon>
        <taxon>Massilia</taxon>
    </lineage>
</organism>
<dbReference type="InterPro" id="IPR051199">
    <property type="entry name" value="LPS_LOS_Heptosyltrfase"/>
</dbReference>
<dbReference type="CDD" id="cd03789">
    <property type="entry name" value="GT9_LPS_heptosyltransferase"/>
    <property type="match status" value="1"/>
</dbReference>
<protein>
    <submittedName>
        <fullName evidence="3">Glycosyltransferase family 9 protein</fullName>
    </submittedName>
</protein>
<dbReference type="Proteomes" id="UP001179361">
    <property type="component" value="Unassembled WGS sequence"/>
</dbReference>
<keyword evidence="1" id="KW-0328">Glycosyltransferase</keyword>
<gene>
    <name evidence="3" type="ORF">LQ564_16930</name>
</gene>
<dbReference type="PANTHER" id="PTHR30160:SF1">
    <property type="entry name" value="LIPOPOLYSACCHARIDE 1,2-N-ACETYLGLUCOSAMINETRANSFERASE-RELATED"/>
    <property type="match status" value="1"/>
</dbReference>
<dbReference type="EMBL" id="JAJNOC010000005">
    <property type="protein sequence ID" value="MCD2517999.1"/>
    <property type="molecule type" value="Genomic_DNA"/>
</dbReference>
<dbReference type="Gene3D" id="3.40.50.2000">
    <property type="entry name" value="Glycogen Phosphorylase B"/>
    <property type="match status" value="2"/>
</dbReference>
<evidence type="ECO:0000313" key="3">
    <source>
        <dbReference type="EMBL" id="MCD2517999.1"/>
    </source>
</evidence>
<dbReference type="RefSeq" id="WP_231059286.1">
    <property type="nucleotide sequence ID" value="NZ_JAJNOC010000005.1"/>
</dbReference>
<dbReference type="SUPFAM" id="SSF53756">
    <property type="entry name" value="UDP-Glycosyltransferase/glycogen phosphorylase"/>
    <property type="match status" value="1"/>
</dbReference>
<proteinExistence type="predicted"/>
<keyword evidence="2" id="KW-0808">Transferase</keyword>
<comment type="caution">
    <text evidence="3">The sequence shown here is derived from an EMBL/GenBank/DDBJ whole genome shotgun (WGS) entry which is preliminary data.</text>
</comment>
<sequence length="350" mass="37580">MKGRSFLQRHDVRSAIVFRALELGDMLCAVPALRALRAALPAARIVLAGLPWMAQFVQRFSSYLDDFVAFPGHPLLPGQATRHDDLPGFYAGVRKQGFDLALQLHDGAEVSNHIVSFFGARAMAGFARDTPSSSNRTLLLPYPGSGTESERLLHLCERLGAPAAGRHFEFPLRPGDLKELEDSQVAPGLATGSYLCIHPGAGGQAQCWPPERFATVADQLHAEFRLATVLTGGRNDAPLARKVAEHMRSPAIEAAAPISIGAMAALMSRSRLLVCSDTGIAHIAAGLGLNSVVVSGKADIARWAPPDRLRHRCIWDPGAERGAVVLEHARALLTGTAPSGQRAAGMWPYW</sequence>
<dbReference type="Pfam" id="PF01075">
    <property type="entry name" value="Glyco_transf_9"/>
    <property type="match status" value="1"/>
</dbReference>
<dbReference type="PANTHER" id="PTHR30160">
    <property type="entry name" value="TETRAACYLDISACCHARIDE 4'-KINASE-RELATED"/>
    <property type="match status" value="1"/>
</dbReference>
<keyword evidence="4" id="KW-1185">Reference proteome</keyword>
<evidence type="ECO:0000256" key="1">
    <source>
        <dbReference type="ARBA" id="ARBA00022676"/>
    </source>
</evidence>
<evidence type="ECO:0000256" key="2">
    <source>
        <dbReference type="ARBA" id="ARBA00022679"/>
    </source>
</evidence>
<accession>A0ABS8Q8A2</accession>
<name>A0ABS8Q8A2_9BURK</name>
<dbReference type="InterPro" id="IPR002201">
    <property type="entry name" value="Glyco_trans_9"/>
</dbReference>
<reference evidence="3" key="1">
    <citation type="submission" date="2021-11" db="EMBL/GenBank/DDBJ databases">
        <title>The complete genome of Massilia sp sp. G4R7.</title>
        <authorList>
            <person name="Liu L."/>
            <person name="Yue J."/>
            <person name="Yuan J."/>
            <person name="Yang F."/>
            <person name="Li L."/>
        </authorList>
    </citation>
    <scope>NUCLEOTIDE SEQUENCE</scope>
    <source>
        <strain evidence="3">G4R7</strain>
    </source>
</reference>